<dbReference type="PANTHER" id="PTHR35788:SF1">
    <property type="entry name" value="EXPORTED PROTEIN"/>
    <property type="match status" value="1"/>
</dbReference>
<reference evidence="2" key="1">
    <citation type="submission" date="2020-02" db="EMBL/GenBank/DDBJ databases">
        <authorList>
            <person name="Meier V. D."/>
        </authorList>
    </citation>
    <scope>NUCLEOTIDE SEQUENCE</scope>
    <source>
        <strain evidence="2">AVDCRST_MAG48</strain>
    </source>
</reference>
<evidence type="ECO:0000259" key="1">
    <source>
        <dbReference type="Pfam" id="PF12229"/>
    </source>
</evidence>
<evidence type="ECO:0000313" key="2">
    <source>
        <dbReference type="EMBL" id="CAA9285294.1"/>
    </source>
</evidence>
<protein>
    <submittedName>
        <fullName evidence="2">Vancomycin B-type resistance protein VanW</fullName>
    </submittedName>
</protein>
<dbReference type="InterPro" id="IPR052913">
    <property type="entry name" value="Glycopeptide_resist_protein"/>
</dbReference>
<feature type="non-terminal residue" evidence="2">
    <location>
        <position position="1"/>
    </location>
</feature>
<dbReference type="Pfam" id="PF04294">
    <property type="entry name" value="VanW"/>
    <property type="match status" value="1"/>
</dbReference>
<dbReference type="AlphaFoldDB" id="A0A6J4JR26"/>
<dbReference type="PANTHER" id="PTHR35788">
    <property type="entry name" value="EXPORTED PROTEIN-RELATED"/>
    <property type="match status" value="1"/>
</dbReference>
<dbReference type="InterPro" id="IPR022029">
    <property type="entry name" value="YoaR-like_PG-bd"/>
</dbReference>
<sequence>AAVALALYVVGYLVAGDKMPRNAVVSGVEVGGLSTAAAADRLRAELGPRAAEPLELRAGQQEAALDPAEAGLSLDVDASLDAAGGGRSLDPRAIWRVLTGGSPSDAVPAVYEGALTAAVAAVAEDLDREPVDARLGYDGTEVALTEAVEGLAVDREQAVAAVRDGYLRDSPVELPAAASAPLVTTAEAEKVRADYAEPAVSGPVRVDAGGAGTFRVTPAMIAGALTFEARDGGLVPALDAAALRKAADDAVEKVELDEPRDATVKISGGKPVVVPAVDGTTVSAKALAAAVEPVLTRTGDERAAEVELGGAKADFTTEDAEKLGITEVTGKYTTYFPYAEYRNVNIGRAAELIDGTVLEPGDTFSLNRVVGERTRANGFTEGFIISGGKFQRELGGGVSQSATTTYNAMFFAGLQDVEHQPHTLYIDRYPPGREATVAWPDLDLKFTNDTKYGVLVQADTVKATGSSRGSITVKMWSTKTWDKIESTTPAKSNFTSGRNITDNSASCEPQAPVQGFDVSYSRLFYRDGEIAKRQNFSWRYSPTDRISCG</sequence>
<dbReference type="InterPro" id="IPR007391">
    <property type="entry name" value="Vancomycin_resist_VanW"/>
</dbReference>
<name>A0A6J4JR26_9ACTN</name>
<gene>
    <name evidence="2" type="ORF">AVDCRST_MAG48-73</name>
</gene>
<feature type="domain" description="YoaR-like putative peptidoglycan binding" evidence="1">
    <location>
        <begin position="66"/>
        <end position="168"/>
    </location>
</feature>
<proteinExistence type="predicted"/>
<organism evidence="2">
    <name type="scientific">uncultured Friedmanniella sp</name>
    <dbReference type="NCBI Taxonomy" id="335381"/>
    <lineage>
        <taxon>Bacteria</taxon>
        <taxon>Bacillati</taxon>
        <taxon>Actinomycetota</taxon>
        <taxon>Actinomycetes</taxon>
        <taxon>Propionibacteriales</taxon>
        <taxon>Nocardioidaceae</taxon>
        <taxon>Friedmanniella</taxon>
        <taxon>environmental samples</taxon>
    </lineage>
</organism>
<feature type="domain" description="YoaR-like putative peptidoglycan binding" evidence="1">
    <location>
        <begin position="234"/>
        <end position="297"/>
    </location>
</feature>
<dbReference type="Pfam" id="PF12229">
    <property type="entry name" value="PG_binding_4"/>
    <property type="match status" value="2"/>
</dbReference>
<accession>A0A6J4JR26</accession>
<dbReference type="EMBL" id="CADCTS010000009">
    <property type="protein sequence ID" value="CAA9285294.1"/>
    <property type="molecule type" value="Genomic_DNA"/>
</dbReference>